<feature type="region of interest" description="Disordered" evidence="1">
    <location>
        <begin position="201"/>
        <end position="264"/>
    </location>
</feature>
<proteinExistence type="predicted"/>
<evidence type="ECO:0000256" key="1">
    <source>
        <dbReference type="SAM" id="MobiDB-lite"/>
    </source>
</evidence>
<feature type="region of interest" description="Disordered" evidence="1">
    <location>
        <begin position="115"/>
        <end position="148"/>
    </location>
</feature>
<accession>A0A7J8GBK5</accession>
<keyword evidence="3" id="KW-1185">Reference proteome</keyword>
<feature type="compositionally biased region" description="Basic and acidic residues" evidence="1">
    <location>
        <begin position="1"/>
        <end position="10"/>
    </location>
</feature>
<protein>
    <submittedName>
        <fullName evidence="2">Uncharacterized protein</fullName>
    </submittedName>
</protein>
<feature type="region of interest" description="Disordered" evidence="1">
    <location>
        <begin position="816"/>
        <end position="845"/>
    </location>
</feature>
<feature type="region of interest" description="Disordered" evidence="1">
    <location>
        <begin position="1"/>
        <end position="94"/>
    </location>
</feature>
<evidence type="ECO:0000313" key="2">
    <source>
        <dbReference type="EMBL" id="KAF6457035.1"/>
    </source>
</evidence>
<comment type="caution">
    <text evidence="2">The sequence shown here is derived from an EMBL/GenBank/DDBJ whole genome shotgun (WGS) entry which is preliminary data.</text>
</comment>
<organism evidence="2 3">
    <name type="scientific">Rousettus aegyptiacus</name>
    <name type="common">Egyptian fruit bat</name>
    <name type="synonym">Pteropus aegyptiacus</name>
    <dbReference type="NCBI Taxonomy" id="9407"/>
    <lineage>
        <taxon>Eukaryota</taxon>
        <taxon>Metazoa</taxon>
        <taxon>Chordata</taxon>
        <taxon>Craniata</taxon>
        <taxon>Vertebrata</taxon>
        <taxon>Euteleostomi</taxon>
        <taxon>Mammalia</taxon>
        <taxon>Eutheria</taxon>
        <taxon>Laurasiatheria</taxon>
        <taxon>Chiroptera</taxon>
        <taxon>Yinpterochiroptera</taxon>
        <taxon>Pteropodoidea</taxon>
        <taxon>Pteropodidae</taxon>
        <taxon>Rousettinae</taxon>
        <taxon>Rousettus</taxon>
    </lineage>
</organism>
<name>A0A7J8GBK5_ROUAE</name>
<dbReference type="AlphaFoldDB" id="A0A7J8GBK5"/>
<gene>
    <name evidence="2" type="ORF">HJG63_011631</name>
</gene>
<dbReference type="EMBL" id="JACASE010000006">
    <property type="protein sequence ID" value="KAF6457035.1"/>
    <property type="molecule type" value="Genomic_DNA"/>
</dbReference>
<feature type="compositionally biased region" description="Basic and acidic residues" evidence="1">
    <location>
        <begin position="1102"/>
        <end position="1114"/>
    </location>
</feature>
<reference evidence="2 3" key="1">
    <citation type="journal article" date="2020" name="Nature">
        <title>Six reference-quality genomes reveal evolution of bat adaptations.</title>
        <authorList>
            <person name="Jebb D."/>
            <person name="Huang Z."/>
            <person name="Pippel M."/>
            <person name="Hughes G.M."/>
            <person name="Lavrichenko K."/>
            <person name="Devanna P."/>
            <person name="Winkler S."/>
            <person name="Jermiin L.S."/>
            <person name="Skirmuntt E.C."/>
            <person name="Katzourakis A."/>
            <person name="Burkitt-Gray L."/>
            <person name="Ray D.A."/>
            <person name="Sullivan K.A.M."/>
            <person name="Roscito J.G."/>
            <person name="Kirilenko B.M."/>
            <person name="Davalos L.M."/>
            <person name="Corthals A.P."/>
            <person name="Power M.L."/>
            <person name="Jones G."/>
            <person name="Ransome R.D."/>
            <person name="Dechmann D.K.N."/>
            <person name="Locatelli A.G."/>
            <person name="Puechmaille S.J."/>
            <person name="Fedrigo O."/>
            <person name="Jarvis E.D."/>
            <person name="Hiller M."/>
            <person name="Vernes S.C."/>
            <person name="Myers E.W."/>
            <person name="Teeling E.C."/>
        </authorList>
    </citation>
    <scope>NUCLEOTIDE SEQUENCE [LARGE SCALE GENOMIC DNA]</scope>
    <source>
        <strain evidence="2">MRouAeg1</strain>
        <tissue evidence="2">Muscle</tissue>
    </source>
</reference>
<feature type="compositionally biased region" description="Gly residues" evidence="1">
    <location>
        <begin position="1138"/>
        <end position="1149"/>
    </location>
</feature>
<evidence type="ECO:0000313" key="3">
    <source>
        <dbReference type="Proteomes" id="UP000593571"/>
    </source>
</evidence>
<sequence length="1149" mass="117679">MGGRAAERPGRCVGPSRSGRGVRRPWGKRWSAGTFRGRGARRRARSSVWETRCVSAEKLQDRPQPWGRRRVAETSKAAGANEASGTPATAGSIEAARDPGAVWVNGAVGEPQVVGPSGSVWVTGTGEEEESIYRSPRGGERKGRPGSMGHESILELWLKVQAMRAASGCGEGSRVELHPVPAGEGPVERGVPGRASWVETSRGGLTGPWVKGQARSDPQASGISTAGGLGAGCERPSSSCGQGQAARLPSVGVPGPTETNSGIAPHLLGRGQALGVPEAVEEIGYGVAPGPWGKGLTMGIPGAMRWPEAVEVPRAVEGEIGCGGAPGLWERGQSVQVPGALAQEAVCGDTPGLWGRGQAAGIPDTVRVPRAVEEETTCVGPSGMCRRRQALEEIGPRGIPGLWGTGQLVGVPCSVEEETRCGGDPGFRERGQAVWAETGSGCDRGSWEAAQTAEVSGSDEQEAGPGVASGLWDVEQAVGVPRALGKETGCGSVPSLWGAEQPVGVSQAGVVLGAVGEQTRYVGIPGLWDRQQALGVPLADAVPRVVGEETCCGNVLRLWERRQAVGEQEALVPTVLGIHGSVDQETGYGDVSCLCRRRQAMGLPETVGMSEASGIPKHRCALEGVPTTVGVPRSGRVPAAVWVAAPMCPESSSSNVLNLWERVCTARIPMASGIPVAPEELSSVREDAGSEAFPGSWGKRQAVGVSVTDKVSVAPEVPGFGEETGPGGVPRSWGRRQSARVPVAAEMPVAPRVPCPLGVETASGSFSHLPGKRQTAGVPVTAGVSTVCGVPVAPRVPRTVQEETGSRGVSGLWGERETVQGPADPKGPTGRVMPTTARMPMDGKMRPGGISGLSRGKETAGVSVGVGLCTATGVPGAVGEETLSGGFSGLYGRRQTAEMPVAAKVSMAMGVPTADGVPGPTVGDTSSGDVSGVWGRRPMTEVPAAARAPAPVDRETGSEGVSGLWRRRLNGIVPEAVRVPLSLGVLAAVGVPMAGRMPAEVWVTGSTGEEMNAAVSGLTVVRRQSTEGPGASGEETGGRSILGLAGRSQAAGVPYTSGCGTRLWSCPSSVGEETDYENVPGVSGTGMTGAVNEAVEASAVSREETSIGRFRDHSQQSVRRQTGGVPGIRVRGNNLGENGVGEDGLGGAF</sequence>
<feature type="region of interest" description="Disordered" evidence="1">
    <location>
        <begin position="1102"/>
        <end position="1149"/>
    </location>
</feature>
<dbReference type="Proteomes" id="UP000593571">
    <property type="component" value="Unassembled WGS sequence"/>
</dbReference>